<evidence type="ECO:0000256" key="12">
    <source>
        <dbReference type="ARBA" id="ARBA00039754"/>
    </source>
</evidence>
<evidence type="ECO:0000313" key="17">
    <source>
        <dbReference type="EMBL" id="RKX70215.1"/>
    </source>
</evidence>
<comment type="catalytic activity">
    <reaction evidence="15">
        <text>phosphoenolpyruvate + UDP-N-acetyl-alpha-D-glucosamine = UDP-N-acetyl-3-O-(1-carboxyvinyl)-alpha-D-glucosamine + phosphate</text>
        <dbReference type="Rhea" id="RHEA:18681"/>
        <dbReference type="ChEBI" id="CHEBI:43474"/>
        <dbReference type="ChEBI" id="CHEBI:57705"/>
        <dbReference type="ChEBI" id="CHEBI:58702"/>
        <dbReference type="ChEBI" id="CHEBI:68483"/>
        <dbReference type="EC" id="2.5.1.7"/>
    </reaction>
</comment>
<dbReference type="GO" id="GO:0008360">
    <property type="term" value="P:regulation of cell shape"/>
    <property type="evidence" value="ECO:0007669"/>
    <property type="project" value="UniProtKB-KW"/>
</dbReference>
<dbReference type="GO" id="GO:0009252">
    <property type="term" value="P:peptidoglycan biosynthetic process"/>
    <property type="evidence" value="ECO:0007669"/>
    <property type="project" value="UniProtKB-KW"/>
</dbReference>
<reference evidence="17 18" key="1">
    <citation type="submission" date="2018-06" db="EMBL/GenBank/DDBJ databases">
        <title>Extensive metabolic versatility and redundancy in microbially diverse, dynamic hydrothermal sediments.</title>
        <authorList>
            <person name="Dombrowski N."/>
            <person name="Teske A."/>
            <person name="Baker B.J."/>
        </authorList>
    </citation>
    <scope>NUCLEOTIDE SEQUENCE [LARGE SCALE GENOMIC DNA]</scope>
    <source>
        <strain evidence="17">B36_G15</strain>
    </source>
</reference>
<keyword evidence="9" id="KW-0961">Cell wall biogenesis/degradation</keyword>
<keyword evidence="3" id="KW-0963">Cytoplasm</keyword>
<keyword evidence="8" id="KW-0131">Cell cycle</keyword>
<dbReference type="InterPro" id="IPR013792">
    <property type="entry name" value="RNA3'P_cycl/enolpyr_Trfase_a/b"/>
</dbReference>
<feature type="non-terminal residue" evidence="17">
    <location>
        <position position="1"/>
    </location>
</feature>
<evidence type="ECO:0000256" key="8">
    <source>
        <dbReference type="ARBA" id="ARBA00023306"/>
    </source>
</evidence>
<dbReference type="Proteomes" id="UP000268469">
    <property type="component" value="Unassembled WGS sequence"/>
</dbReference>
<evidence type="ECO:0000256" key="1">
    <source>
        <dbReference type="ARBA" id="ARBA00004496"/>
    </source>
</evidence>
<sequence length="69" mass="7240">GNTAVITGVRSLTGTKVMASDLRASAALVLAALAAKGTSEVHRIYHLDRGYEAFDQKLAALGASIERVR</sequence>
<dbReference type="GO" id="GO:0008760">
    <property type="term" value="F:UDP-N-acetylglucosamine 1-carboxyvinyltransferase activity"/>
    <property type="evidence" value="ECO:0007669"/>
    <property type="project" value="UniProtKB-EC"/>
</dbReference>
<protein>
    <recommendedName>
        <fullName evidence="12">UDP-N-acetylglucosamine 1-carboxyvinyltransferase</fullName>
        <ecNumber evidence="11">2.5.1.7</ecNumber>
    </recommendedName>
    <alternativeName>
        <fullName evidence="13">Enoylpyruvate transferase</fullName>
    </alternativeName>
    <alternativeName>
        <fullName evidence="14">UDP-N-acetylglucosamine enolpyruvyl transferase</fullName>
    </alternativeName>
</protein>
<comment type="subcellular location">
    <subcellularLocation>
        <location evidence="1">Cytoplasm</location>
    </subcellularLocation>
</comment>
<evidence type="ECO:0000256" key="10">
    <source>
        <dbReference type="ARBA" id="ARBA00038367"/>
    </source>
</evidence>
<keyword evidence="4" id="KW-0132">Cell division</keyword>
<dbReference type="InterPro" id="IPR050068">
    <property type="entry name" value="MurA_subfamily"/>
</dbReference>
<dbReference type="PANTHER" id="PTHR43783">
    <property type="entry name" value="UDP-N-ACETYLGLUCOSAMINE 1-CARBOXYVINYLTRANSFERASE"/>
    <property type="match status" value="1"/>
</dbReference>
<evidence type="ECO:0000259" key="16">
    <source>
        <dbReference type="Pfam" id="PF00275"/>
    </source>
</evidence>
<evidence type="ECO:0000256" key="3">
    <source>
        <dbReference type="ARBA" id="ARBA00022490"/>
    </source>
</evidence>
<dbReference type="InterPro" id="IPR036968">
    <property type="entry name" value="Enolpyruvate_Tfrase_sf"/>
</dbReference>
<organism evidence="17 18">
    <name type="scientific">candidate division WOR-3 bacterium</name>
    <dbReference type="NCBI Taxonomy" id="2052148"/>
    <lineage>
        <taxon>Bacteria</taxon>
        <taxon>Bacteria division WOR-3</taxon>
    </lineage>
</organism>
<dbReference type="SUPFAM" id="SSF55205">
    <property type="entry name" value="EPT/RTPC-like"/>
    <property type="match status" value="1"/>
</dbReference>
<name>A0A660SHC2_UNCW3</name>
<dbReference type="EMBL" id="QNBE01000046">
    <property type="protein sequence ID" value="RKX70215.1"/>
    <property type="molecule type" value="Genomic_DNA"/>
</dbReference>
<dbReference type="Gene3D" id="3.65.10.10">
    <property type="entry name" value="Enolpyruvate transferase domain"/>
    <property type="match status" value="1"/>
</dbReference>
<keyword evidence="7" id="KW-0573">Peptidoglycan synthesis</keyword>
<feature type="domain" description="Enolpyruvate transferase" evidence="16">
    <location>
        <begin position="4"/>
        <end position="58"/>
    </location>
</feature>
<evidence type="ECO:0000256" key="9">
    <source>
        <dbReference type="ARBA" id="ARBA00023316"/>
    </source>
</evidence>
<evidence type="ECO:0000256" key="4">
    <source>
        <dbReference type="ARBA" id="ARBA00022618"/>
    </source>
</evidence>
<dbReference type="GO" id="GO:0071555">
    <property type="term" value="P:cell wall organization"/>
    <property type="evidence" value="ECO:0007669"/>
    <property type="project" value="UniProtKB-KW"/>
</dbReference>
<comment type="pathway">
    <text evidence="2">Cell wall biogenesis; peptidoglycan biosynthesis.</text>
</comment>
<dbReference type="AlphaFoldDB" id="A0A660SHC2"/>
<accession>A0A660SHC2</accession>
<dbReference type="Pfam" id="PF00275">
    <property type="entry name" value="EPSP_synthase"/>
    <property type="match status" value="1"/>
</dbReference>
<evidence type="ECO:0000256" key="6">
    <source>
        <dbReference type="ARBA" id="ARBA00022960"/>
    </source>
</evidence>
<evidence type="ECO:0000256" key="14">
    <source>
        <dbReference type="ARBA" id="ARBA00042842"/>
    </source>
</evidence>
<evidence type="ECO:0000313" key="18">
    <source>
        <dbReference type="Proteomes" id="UP000268469"/>
    </source>
</evidence>
<keyword evidence="5 17" id="KW-0808">Transferase</keyword>
<evidence type="ECO:0000256" key="2">
    <source>
        <dbReference type="ARBA" id="ARBA00004752"/>
    </source>
</evidence>
<proteinExistence type="inferred from homology"/>
<evidence type="ECO:0000256" key="15">
    <source>
        <dbReference type="ARBA" id="ARBA00047527"/>
    </source>
</evidence>
<keyword evidence="6" id="KW-0133">Cell shape</keyword>
<evidence type="ECO:0000256" key="11">
    <source>
        <dbReference type="ARBA" id="ARBA00039108"/>
    </source>
</evidence>
<comment type="similarity">
    <text evidence="10">Belongs to the EPSP synthase family. MurA subfamily.</text>
</comment>
<dbReference type="EC" id="2.5.1.7" evidence="11"/>
<comment type="caution">
    <text evidence="17">The sequence shown here is derived from an EMBL/GenBank/DDBJ whole genome shotgun (WGS) entry which is preliminary data.</text>
</comment>
<dbReference type="GO" id="GO:0005737">
    <property type="term" value="C:cytoplasm"/>
    <property type="evidence" value="ECO:0007669"/>
    <property type="project" value="UniProtKB-SubCell"/>
</dbReference>
<gene>
    <name evidence="17" type="ORF">DRP53_05670</name>
</gene>
<dbReference type="InterPro" id="IPR001986">
    <property type="entry name" value="Enolpyruvate_Tfrase_dom"/>
</dbReference>
<evidence type="ECO:0000256" key="13">
    <source>
        <dbReference type="ARBA" id="ARBA00042443"/>
    </source>
</evidence>
<dbReference type="PANTHER" id="PTHR43783:SF1">
    <property type="entry name" value="UDP-N-ACETYLGLUCOSAMINE 1-CARBOXYVINYLTRANSFERASE"/>
    <property type="match status" value="1"/>
</dbReference>
<evidence type="ECO:0000256" key="5">
    <source>
        <dbReference type="ARBA" id="ARBA00022679"/>
    </source>
</evidence>
<evidence type="ECO:0000256" key="7">
    <source>
        <dbReference type="ARBA" id="ARBA00022984"/>
    </source>
</evidence>
<dbReference type="GO" id="GO:0051301">
    <property type="term" value="P:cell division"/>
    <property type="evidence" value="ECO:0007669"/>
    <property type="project" value="UniProtKB-KW"/>
</dbReference>